<organism evidence="2 3">
    <name type="scientific">Fodinibius salinus</name>
    <dbReference type="NCBI Taxonomy" id="860790"/>
    <lineage>
        <taxon>Bacteria</taxon>
        <taxon>Pseudomonadati</taxon>
        <taxon>Balneolota</taxon>
        <taxon>Balneolia</taxon>
        <taxon>Balneolales</taxon>
        <taxon>Balneolaceae</taxon>
        <taxon>Fodinibius</taxon>
    </lineage>
</organism>
<feature type="chain" id="PRO_5022769843" description="Porin" evidence="1">
    <location>
        <begin position="24"/>
        <end position="380"/>
    </location>
</feature>
<evidence type="ECO:0000313" key="2">
    <source>
        <dbReference type="EMBL" id="TYP93298.1"/>
    </source>
</evidence>
<dbReference type="RefSeq" id="WP_148898374.1">
    <property type="nucleotide sequence ID" value="NZ_VNHY01000002.1"/>
</dbReference>
<dbReference type="EMBL" id="VNHY01000002">
    <property type="protein sequence ID" value="TYP93298.1"/>
    <property type="molecule type" value="Genomic_DNA"/>
</dbReference>
<reference evidence="2 3" key="1">
    <citation type="submission" date="2019-07" db="EMBL/GenBank/DDBJ databases">
        <title>Genomic Encyclopedia of Archaeal and Bacterial Type Strains, Phase II (KMG-II): from individual species to whole genera.</title>
        <authorList>
            <person name="Goeker M."/>
        </authorList>
    </citation>
    <scope>NUCLEOTIDE SEQUENCE [LARGE SCALE GENOMIC DNA]</scope>
    <source>
        <strain evidence="2 3">DSM 21935</strain>
    </source>
</reference>
<keyword evidence="3" id="KW-1185">Reference proteome</keyword>
<sequence>MRFLKTVSLAVILLLSFSMAVFAQQGATLGGYGELHYNDVTYKANGQQPPGKLDFHRFILYAGYDFNDWVKFRSELEVEHTYVEEGQGEIALEQAYIDLAFKKSFGARGGIMLVPMGIVNPVHEPPTFNGVERPNVEKYIIPSTWREAGAGIYGKTESGLSYKLYLMAGLDTEGISGSSGIRGARQKAYKASTDNWAVTGRLDYRPNLNLTFGASYFFSQLSSNYTYGSAMDGAAIHMIDGHAIYNNAGFEARGLFVYSAVSNADDINTTLGSGVWAPSHQPIGDTQYGGYVELSYDLLRFKEEPTEQQLNLFGRAEVYDTQASTVNVVDNPENERYEYTFGLTYKPVSQVAVKADYQLLTTQGGFNDKHQLNIGVGYNF</sequence>
<comment type="caution">
    <text evidence="2">The sequence shown here is derived from an EMBL/GenBank/DDBJ whole genome shotgun (WGS) entry which is preliminary data.</text>
</comment>
<evidence type="ECO:0008006" key="4">
    <source>
        <dbReference type="Google" id="ProtNLM"/>
    </source>
</evidence>
<name>A0A5D3YIH6_9BACT</name>
<evidence type="ECO:0000313" key="3">
    <source>
        <dbReference type="Proteomes" id="UP000324595"/>
    </source>
</evidence>
<dbReference type="AlphaFoldDB" id="A0A5D3YIH6"/>
<protein>
    <recommendedName>
        <fullName evidence="4">Porin</fullName>
    </recommendedName>
</protein>
<dbReference type="InterPro" id="IPR023614">
    <property type="entry name" value="Porin_dom_sf"/>
</dbReference>
<dbReference type="OrthoDB" id="9768080at2"/>
<accession>A0A5D3YIH6</accession>
<dbReference type="Gene3D" id="2.40.160.10">
    <property type="entry name" value="Porin"/>
    <property type="match status" value="1"/>
</dbReference>
<gene>
    <name evidence="2" type="ORF">LX73_0998</name>
</gene>
<feature type="signal peptide" evidence="1">
    <location>
        <begin position="1"/>
        <end position="23"/>
    </location>
</feature>
<evidence type="ECO:0000256" key="1">
    <source>
        <dbReference type="SAM" id="SignalP"/>
    </source>
</evidence>
<proteinExistence type="predicted"/>
<keyword evidence="1" id="KW-0732">Signal</keyword>
<dbReference type="Proteomes" id="UP000324595">
    <property type="component" value="Unassembled WGS sequence"/>
</dbReference>
<dbReference type="SUPFAM" id="SSF56935">
    <property type="entry name" value="Porins"/>
    <property type="match status" value="1"/>
</dbReference>